<dbReference type="AlphaFoldDB" id="A0A0C3DT83"/>
<reference evidence="1 2" key="1">
    <citation type="submission" date="2014-04" db="EMBL/GenBank/DDBJ databases">
        <authorList>
            <consortium name="DOE Joint Genome Institute"/>
            <person name="Kuo A."/>
            <person name="Kohler A."/>
            <person name="Nagy L.G."/>
            <person name="Floudas D."/>
            <person name="Copeland A."/>
            <person name="Barry K.W."/>
            <person name="Cichocki N."/>
            <person name="Veneault-Fourrey C."/>
            <person name="LaButti K."/>
            <person name="Lindquist E.A."/>
            <person name="Lipzen A."/>
            <person name="Lundell T."/>
            <person name="Morin E."/>
            <person name="Murat C."/>
            <person name="Sun H."/>
            <person name="Tunlid A."/>
            <person name="Henrissat B."/>
            <person name="Grigoriev I.V."/>
            <person name="Hibbett D.S."/>
            <person name="Martin F."/>
            <person name="Nordberg H.P."/>
            <person name="Cantor M.N."/>
            <person name="Hua S.X."/>
        </authorList>
    </citation>
    <scope>NUCLEOTIDE SEQUENCE [LARGE SCALE GENOMIC DNA]</scope>
    <source>
        <strain evidence="1 2">Foug A</strain>
    </source>
</reference>
<feature type="non-terminal residue" evidence="1">
    <location>
        <position position="1"/>
    </location>
</feature>
<gene>
    <name evidence="1" type="ORF">SCLCIDRAFT_126674</name>
</gene>
<name>A0A0C3DT83_9AGAM</name>
<dbReference type="InParanoid" id="A0A0C3DT83"/>
<sequence length="158" mass="17772">FCLHKGILLVHSPALENILTMPSGVEHDGTDESHPILIKGITCDKFAFFMSWIYHVSLLFSQVHTHYYWVAPAIHSLILSPLSTISENDTHQLGLCVYSIIAKAHEIIEVERKTLAAVPPGLSLDPSANCSNSEHPQCKDAWIKFWWKKVAHQLLHPT</sequence>
<evidence type="ECO:0008006" key="3">
    <source>
        <dbReference type="Google" id="ProtNLM"/>
    </source>
</evidence>
<dbReference type="OrthoDB" id="2630545at2759"/>
<proteinExistence type="predicted"/>
<keyword evidence="2" id="KW-1185">Reference proteome</keyword>
<evidence type="ECO:0000313" key="2">
    <source>
        <dbReference type="Proteomes" id="UP000053989"/>
    </source>
</evidence>
<dbReference type="EMBL" id="KN822077">
    <property type="protein sequence ID" value="KIM59141.1"/>
    <property type="molecule type" value="Genomic_DNA"/>
</dbReference>
<reference evidence="2" key="2">
    <citation type="submission" date="2015-01" db="EMBL/GenBank/DDBJ databases">
        <title>Evolutionary Origins and Diversification of the Mycorrhizal Mutualists.</title>
        <authorList>
            <consortium name="DOE Joint Genome Institute"/>
            <consortium name="Mycorrhizal Genomics Consortium"/>
            <person name="Kohler A."/>
            <person name="Kuo A."/>
            <person name="Nagy L.G."/>
            <person name="Floudas D."/>
            <person name="Copeland A."/>
            <person name="Barry K.W."/>
            <person name="Cichocki N."/>
            <person name="Veneault-Fourrey C."/>
            <person name="LaButti K."/>
            <person name="Lindquist E.A."/>
            <person name="Lipzen A."/>
            <person name="Lundell T."/>
            <person name="Morin E."/>
            <person name="Murat C."/>
            <person name="Riley R."/>
            <person name="Ohm R."/>
            <person name="Sun H."/>
            <person name="Tunlid A."/>
            <person name="Henrissat B."/>
            <person name="Grigoriev I.V."/>
            <person name="Hibbett D.S."/>
            <person name="Martin F."/>
        </authorList>
    </citation>
    <scope>NUCLEOTIDE SEQUENCE [LARGE SCALE GENOMIC DNA]</scope>
    <source>
        <strain evidence="2">Foug A</strain>
    </source>
</reference>
<evidence type="ECO:0000313" key="1">
    <source>
        <dbReference type="EMBL" id="KIM59141.1"/>
    </source>
</evidence>
<organism evidence="1 2">
    <name type="scientific">Scleroderma citrinum Foug A</name>
    <dbReference type="NCBI Taxonomy" id="1036808"/>
    <lineage>
        <taxon>Eukaryota</taxon>
        <taxon>Fungi</taxon>
        <taxon>Dikarya</taxon>
        <taxon>Basidiomycota</taxon>
        <taxon>Agaricomycotina</taxon>
        <taxon>Agaricomycetes</taxon>
        <taxon>Agaricomycetidae</taxon>
        <taxon>Boletales</taxon>
        <taxon>Sclerodermatineae</taxon>
        <taxon>Sclerodermataceae</taxon>
        <taxon>Scleroderma</taxon>
    </lineage>
</organism>
<dbReference type="HOGENOM" id="CLU_047592_4_2_1"/>
<dbReference type="Proteomes" id="UP000053989">
    <property type="component" value="Unassembled WGS sequence"/>
</dbReference>
<dbReference type="STRING" id="1036808.A0A0C3DT83"/>
<protein>
    <recommendedName>
        <fullName evidence="3">BTB domain-containing protein</fullName>
    </recommendedName>
</protein>
<accession>A0A0C3DT83</accession>